<dbReference type="InterPro" id="IPR011889">
    <property type="entry name" value="Liste_lipo_26"/>
</dbReference>
<sequence length="498" mass="58510">MIHSEQIYQHLDLLLERNKALRNQIKDPTNTSLTTQEKVEILENLILFEDKVENFKEQYQQKTKIFTAGFGEKFRTIVENTTKILQKKQDKTLVAEFKDLLQPQNEFYTKYLEQLRQLNEAQLENEYAKDTVTKQEQRVAKVQEILKEQKFNLEDFTELNKQFKRTTKHIKRRGLFMLGLFTTSTLLSLFITNPIYKKLAKAYNTYTDVYYDSSLGSLYGKDIANMGKTFVFTDKFILREFIKNYVSQFENEPDKIIDLNFIDVSNITDLSYVLAGEFDVLRSSEFDQLGIYYSDGEKKIKYYYLSGFGYIHCLADQQYIPKKIDISKWNVSNVQNLNMTFICGGYEPDVSNWDVANLKEMQYTFALHPTFNSDLSKWNVSNVTTMRGAFDSATKFNQDISNWNVGNVRDMSYMFYSAVEFNADISRWNVSKVQNTFAMFMGARSFKQDLNTWDIASLRNSFAMFKSSAMSFNEVYSWKDKLSFKNYNELFINEVINK</sequence>
<reference evidence="2 3" key="1">
    <citation type="submission" date="2017-08" db="EMBL/GenBank/DDBJ databases">
        <title>Reclassification of Bisgaard taxon 37 and 44.</title>
        <authorList>
            <person name="Christensen H."/>
        </authorList>
    </citation>
    <scope>NUCLEOTIDE SEQUENCE [LARGE SCALE GENOMIC DNA]</scope>
    <source>
        <strain evidence="2 3">B96_3</strain>
    </source>
</reference>
<keyword evidence="1" id="KW-0472">Membrane</keyword>
<evidence type="ECO:0000313" key="3">
    <source>
        <dbReference type="Proteomes" id="UP000265691"/>
    </source>
</evidence>
<name>A0A3A1Y3H5_9GAMM</name>
<protein>
    <recommendedName>
        <fullName evidence="4">BspA family leucine-rich repeat surface protein</fullName>
    </recommendedName>
</protein>
<dbReference type="RefSeq" id="WP_119525049.1">
    <property type="nucleotide sequence ID" value="NZ_NRHC01000043.1"/>
</dbReference>
<evidence type="ECO:0000256" key="1">
    <source>
        <dbReference type="SAM" id="Phobius"/>
    </source>
</evidence>
<dbReference type="Proteomes" id="UP000265691">
    <property type="component" value="Unassembled WGS sequence"/>
</dbReference>
<dbReference type="AlphaFoldDB" id="A0A3A1Y3H5"/>
<keyword evidence="3" id="KW-1185">Reference proteome</keyword>
<dbReference type="Pfam" id="PF03382">
    <property type="entry name" value="DUF285"/>
    <property type="match status" value="1"/>
</dbReference>
<evidence type="ECO:0008006" key="4">
    <source>
        <dbReference type="Google" id="ProtNLM"/>
    </source>
</evidence>
<keyword evidence="1" id="KW-0812">Transmembrane</keyword>
<feature type="transmembrane region" description="Helical" evidence="1">
    <location>
        <begin position="174"/>
        <end position="196"/>
    </location>
</feature>
<evidence type="ECO:0000313" key="2">
    <source>
        <dbReference type="EMBL" id="RIY32882.1"/>
    </source>
</evidence>
<gene>
    <name evidence="2" type="ORF">CKF54_04100</name>
</gene>
<dbReference type="EMBL" id="NRHC01000043">
    <property type="protein sequence ID" value="RIY32882.1"/>
    <property type="molecule type" value="Genomic_DNA"/>
</dbReference>
<dbReference type="NCBIfam" id="TIGR02167">
    <property type="entry name" value="Liste_lipo_26"/>
    <property type="match status" value="2"/>
</dbReference>
<comment type="caution">
    <text evidence="2">The sequence shown here is derived from an EMBL/GenBank/DDBJ whole genome shotgun (WGS) entry which is preliminary data.</text>
</comment>
<keyword evidence="1" id="KW-1133">Transmembrane helix</keyword>
<dbReference type="InterPro" id="IPR005046">
    <property type="entry name" value="DUF285"/>
</dbReference>
<organism evidence="2 3">
    <name type="scientific">Psittacicella hinzii</name>
    <dbReference type="NCBI Taxonomy" id="2028575"/>
    <lineage>
        <taxon>Bacteria</taxon>
        <taxon>Pseudomonadati</taxon>
        <taxon>Pseudomonadota</taxon>
        <taxon>Gammaproteobacteria</taxon>
        <taxon>Pasteurellales</taxon>
        <taxon>Psittacicellaceae</taxon>
        <taxon>Psittacicella</taxon>
    </lineage>
</organism>
<accession>A0A3A1Y3H5</accession>
<proteinExistence type="predicted"/>
<dbReference type="OrthoDB" id="5855837at2"/>